<dbReference type="Gene3D" id="4.10.60.10">
    <property type="entry name" value="Zinc finger, CCHC-type"/>
    <property type="match status" value="1"/>
</dbReference>
<feature type="compositionally biased region" description="Basic and acidic residues" evidence="2">
    <location>
        <begin position="64"/>
        <end position="75"/>
    </location>
</feature>
<dbReference type="SMART" id="SM00343">
    <property type="entry name" value="ZnF_C2HC"/>
    <property type="match status" value="1"/>
</dbReference>
<dbReference type="PANTHER" id="PTHR34676:SF17">
    <property type="entry name" value="OS06G0684500 PROTEIN"/>
    <property type="match status" value="1"/>
</dbReference>
<dbReference type="Pfam" id="PF00098">
    <property type="entry name" value="zf-CCHC"/>
    <property type="match status" value="1"/>
</dbReference>
<dbReference type="EMBL" id="HM596855">
    <property type="protein sequence ID" value="AEJ07898.1"/>
    <property type="molecule type" value="Genomic_DNA"/>
</dbReference>
<dbReference type="AlphaFoldDB" id="I6M4S2"/>
<organism evidence="4">
    <name type="scientific">Zea mays subsp. mexicana</name>
    <name type="common">Mexican teosinte</name>
    <dbReference type="NCBI Taxonomy" id="4579"/>
    <lineage>
        <taxon>Eukaryota</taxon>
        <taxon>Viridiplantae</taxon>
        <taxon>Streptophyta</taxon>
        <taxon>Embryophyta</taxon>
        <taxon>Tracheophyta</taxon>
        <taxon>Spermatophyta</taxon>
        <taxon>Magnoliopsida</taxon>
        <taxon>Liliopsida</taxon>
        <taxon>Poales</taxon>
        <taxon>Poaceae</taxon>
        <taxon>PACMAD clade</taxon>
        <taxon>Panicoideae</taxon>
        <taxon>Andropogonodae</taxon>
        <taxon>Andropogoneae</taxon>
        <taxon>Tripsacinae</taxon>
        <taxon>Zea</taxon>
    </lineage>
</organism>
<protein>
    <submittedName>
        <fullName evidence="4">Opie3 putative gag protein</fullName>
    </submittedName>
</protein>
<dbReference type="PROSITE" id="PS50158">
    <property type="entry name" value="ZF_CCHC"/>
    <property type="match status" value="1"/>
</dbReference>
<name>I6M4S2_ZEAMM</name>
<dbReference type="SUPFAM" id="SSF57756">
    <property type="entry name" value="Retrovirus zinc finger-like domains"/>
    <property type="match status" value="1"/>
</dbReference>
<dbReference type="InterPro" id="IPR001878">
    <property type="entry name" value="Znf_CCHC"/>
</dbReference>
<dbReference type="GO" id="GO:0008270">
    <property type="term" value="F:zinc ion binding"/>
    <property type="evidence" value="ECO:0007669"/>
    <property type="project" value="UniProtKB-KW"/>
</dbReference>
<feature type="region of interest" description="Disordered" evidence="2">
    <location>
        <begin position="381"/>
        <end position="406"/>
    </location>
</feature>
<dbReference type="GO" id="GO:0003676">
    <property type="term" value="F:nucleic acid binding"/>
    <property type="evidence" value="ECO:0007669"/>
    <property type="project" value="InterPro"/>
</dbReference>
<reference evidence="4" key="1">
    <citation type="journal article" date="2012" name="Plant J.">
        <title>Dynamic evolution of bz orthologous regions in the Andropogoneae and other grasses.</title>
        <authorList>
            <person name="Wang Q."/>
            <person name="Dooner H.K."/>
        </authorList>
    </citation>
    <scope>NUCLEOTIDE SEQUENCE</scope>
</reference>
<keyword evidence="1" id="KW-0479">Metal-binding</keyword>
<sequence length="800" mass="90941">MDPKGKGIVINDKEKESFVNEPKDDKPTDSGSGHRRKEGKKKKTRRIKEIVYYDDSDESSSSQKDNDHNDYEKRKPVNSNFSFDYSRIPQSSNSHLLPIPLGKPPHFDGEDYGFWSHKMRTHLFSLHPSIWEIVESGMHFDSTDSPMFINEQIHKNAQATTVLLASLCRDEYNKVSGLDNAKQIWDTLKISHEGNDITMLTKMELVEGELGRFAMIRGEEPTQTYNRLKTLVNKIRSYGSTRWTDHDVVRLLLRSFTILDPHLVNNIRENPRYTKMSPEEVLGKFVSGRMMIKEARYVDDALNGPINEPQPLALKATRSKEALPSKVAQIEAAGLNDEEMALIIKRFKSVLKGHKGQPSKTKTKGKRSCFKCGKLGHFIANCPDNDSDQDQENKREKKKHYKKAKGEAHIGKEWDSDCSSSDSDNEGLAATAFNKSSLFPNERHTCLMAREKKVSTRDTTYASSSDDESSDEEIDYSSLFKGMDRNKIDKINELIDALNEKDRLLEKQEDLLYEEHDKFVEAQRSHALEVKRNEMLSCELSSCHETISTLKGVNNDINAKLEVANKSNSCVEHVVICTRCKDFDINACSEHLVSISKLNNELASLNAQLKTSKNDFDKLKFARDAYTIARHPSIKDGLGFKREVKNLTSHKTPISTKEKGKAPMANSVKKNHAFMYYDRRYSRNAFRGNDVFDSHAYDSYAMTASGSHGMHGRNVFRRNVVHQMPRRNVVHNAPRKVVNEPSTIYCALNASFAICRRDKKIVARKLGAKCKGDKTCIWVPKDICTNLVGPNMSWVPKTQA</sequence>
<accession>I6M4S2</accession>
<feature type="domain" description="CCHC-type" evidence="3">
    <location>
        <begin position="369"/>
        <end position="384"/>
    </location>
</feature>
<dbReference type="Pfam" id="PF14223">
    <property type="entry name" value="Retrotran_gag_2"/>
    <property type="match status" value="1"/>
</dbReference>
<evidence type="ECO:0000256" key="1">
    <source>
        <dbReference type="PROSITE-ProRule" id="PRU00047"/>
    </source>
</evidence>
<dbReference type="PANTHER" id="PTHR34676">
    <property type="entry name" value="DUF4219 DOMAIN-CONTAINING PROTEIN-RELATED"/>
    <property type="match status" value="1"/>
</dbReference>
<evidence type="ECO:0000256" key="2">
    <source>
        <dbReference type="SAM" id="MobiDB-lite"/>
    </source>
</evidence>
<feature type="region of interest" description="Disordered" evidence="2">
    <location>
        <begin position="1"/>
        <end position="84"/>
    </location>
</feature>
<evidence type="ECO:0000313" key="4">
    <source>
        <dbReference type="EMBL" id="AEJ07898.1"/>
    </source>
</evidence>
<keyword evidence="1" id="KW-0862">Zinc</keyword>
<dbReference type="InterPro" id="IPR036875">
    <property type="entry name" value="Znf_CCHC_sf"/>
</dbReference>
<feature type="compositionally biased region" description="Basic residues" evidence="2">
    <location>
        <begin position="33"/>
        <end position="46"/>
    </location>
</feature>
<evidence type="ECO:0000259" key="3">
    <source>
        <dbReference type="PROSITE" id="PS50158"/>
    </source>
</evidence>
<feature type="compositionally biased region" description="Basic and acidic residues" evidence="2">
    <location>
        <begin position="1"/>
        <end position="28"/>
    </location>
</feature>
<proteinExistence type="predicted"/>
<keyword evidence="1" id="KW-0863">Zinc-finger</keyword>